<evidence type="ECO:0000313" key="1">
    <source>
        <dbReference type="EMBL" id="TMQ76505.1"/>
    </source>
</evidence>
<dbReference type="AlphaFoldDB" id="A0A5S4EMJ6"/>
<reference evidence="1 2" key="1">
    <citation type="submission" date="2019-04" db="EMBL/GenBank/DDBJ databases">
        <title>A novel phosphate-accumulating bacterium identified in bioreactor for phosphate removal from wastewater.</title>
        <authorList>
            <person name="Kotlyarov R.Y."/>
            <person name="Beletsky A.V."/>
            <person name="Kallistova A.Y."/>
            <person name="Dorofeev A.G."/>
            <person name="Nikolaev Y.Y."/>
            <person name="Pimenov N.V."/>
            <person name="Ravin N.V."/>
            <person name="Mardanov A.V."/>
        </authorList>
    </citation>
    <scope>NUCLEOTIDE SEQUENCE [LARGE SCALE GENOMIC DNA]</scope>
    <source>
        <strain evidence="1 2">Bin19</strain>
    </source>
</reference>
<keyword evidence="2" id="KW-1185">Reference proteome</keyword>
<name>A0A5S4EMJ6_9PROT</name>
<proteinExistence type="predicted"/>
<dbReference type="EMBL" id="SWAD01000049">
    <property type="protein sequence ID" value="TMQ76505.1"/>
    <property type="molecule type" value="Genomic_DNA"/>
</dbReference>
<organism evidence="1 2">
    <name type="scientific">Candidatus Accumulibacter phosphatis</name>
    <dbReference type="NCBI Taxonomy" id="327160"/>
    <lineage>
        <taxon>Bacteria</taxon>
        <taxon>Pseudomonadati</taxon>
        <taxon>Pseudomonadota</taxon>
        <taxon>Betaproteobacteria</taxon>
        <taxon>Candidatus Accumulibacter</taxon>
    </lineage>
</organism>
<sequence>MIGVLNSMGLLVAGQSAPIDPCIRPTRYALASKSAGPLCHAFKAARKPASAGPAA</sequence>
<evidence type="ECO:0000313" key="2">
    <source>
        <dbReference type="Proteomes" id="UP000306324"/>
    </source>
</evidence>
<dbReference type="Proteomes" id="UP000306324">
    <property type="component" value="Unassembled WGS sequence"/>
</dbReference>
<protein>
    <submittedName>
        <fullName evidence="1">Uncharacterized protein</fullName>
    </submittedName>
</protein>
<accession>A0A5S4EMJ6</accession>
<gene>
    <name evidence="1" type="ORF">ACCUM_4270</name>
</gene>
<comment type="caution">
    <text evidence="1">The sequence shown here is derived from an EMBL/GenBank/DDBJ whole genome shotgun (WGS) entry which is preliminary data.</text>
</comment>